<proteinExistence type="predicted"/>
<evidence type="ECO:0000313" key="1">
    <source>
        <dbReference type="EMBL" id="GAK51666.1"/>
    </source>
</evidence>
<name>A0A081BMQ0_9BACT</name>
<dbReference type="HOGENOM" id="CLU_2520842_0_0_0"/>
<accession>A0A081BMQ0</accession>
<sequence length="84" mass="9748">MRQRHPIMAGLLRSQFCEGGDPPRSTLCVECRLPTLRVPFCRRAAGCRRSTQSVERERNQPYLIRMSLKTSHFYAPNTARIRSQ</sequence>
<keyword evidence="2" id="KW-1185">Reference proteome</keyword>
<evidence type="ECO:0000313" key="2">
    <source>
        <dbReference type="Proteomes" id="UP000030700"/>
    </source>
</evidence>
<reference evidence="1" key="1">
    <citation type="journal article" date="2015" name="PeerJ">
        <title>First genomic representation of candidate bacterial phylum KSB3 points to enhanced environmental sensing as a trigger of wastewater bulking.</title>
        <authorList>
            <person name="Sekiguchi Y."/>
            <person name="Ohashi A."/>
            <person name="Parks D.H."/>
            <person name="Yamauchi T."/>
            <person name="Tyson G.W."/>
            <person name="Hugenholtz P."/>
        </authorList>
    </citation>
    <scope>NUCLEOTIDE SEQUENCE [LARGE SCALE GENOMIC DNA]</scope>
</reference>
<gene>
    <name evidence="1" type="ORF">U14_02911</name>
</gene>
<dbReference type="EMBL" id="DF820457">
    <property type="protein sequence ID" value="GAK51666.1"/>
    <property type="molecule type" value="Genomic_DNA"/>
</dbReference>
<protein>
    <submittedName>
        <fullName evidence="1">Uncharacterized protein</fullName>
    </submittedName>
</protein>
<organism evidence="1">
    <name type="scientific">Candidatus Moduliflexus flocculans</name>
    <dbReference type="NCBI Taxonomy" id="1499966"/>
    <lineage>
        <taxon>Bacteria</taxon>
        <taxon>Candidatus Moduliflexota</taxon>
        <taxon>Candidatus Moduliflexia</taxon>
        <taxon>Candidatus Moduliflexales</taxon>
        <taxon>Candidatus Moduliflexaceae</taxon>
    </lineage>
</organism>
<dbReference type="Proteomes" id="UP000030700">
    <property type="component" value="Unassembled WGS sequence"/>
</dbReference>
<dbReference type="AlphaFoldDB" id="A0A081BMQ0"/>